<dbReference type="EMBL" id="CAKOFQ010007333">
    <property type="protein sequence ID" value="CAH1998515.1"/>
    <property type="molecule type" value="Genomic_DNA"/>
</dbReference>
<accession>A0A9P0LU79</accession>
<dbReference type="Proteomes" id="UP001152888">
    <property type="component" value="Unassembled WGS sequence"/>
</dbReference>
<reference evidence="1" key="1">
    <citation type="submission" date="2022-03" db="EMBL/GenBank/DDBJ databases">
        <authorList>
            <person name="Sayadi A."/>
        </authorList>
    </citation>
    <scope>NUCLEOTIDE SEQUENCE</scope>
</reference>
<evidence type="ECO:0000313" key="1">
    <source>
        <dbReference type="EMBL" id="CAH1998515.1"/>
    </source>
</evidence>
<name>A0A9P0LU79_ACAOB</name>
<dbReference type="AlphaFoldDB" id="A0A9P0LU79"/>
<organism evidence="1 2">
    <name type="scientific">Acanthoscelides obtectus</name>
    <name type="common">Bean weevil</name>
    <name type="synonym">Bruchus obtectus</name>
    <dbReference type="NCBI Taxonomy" id="200917"/>
    <lineage>
        <taxon>Eukaryota</taxon>
        <taxon>Metazoa</taxon>
        <taxon>Ecdysozoa</taxon>
        <taxon>Arthropoda</taxon>
        <taxon>Hexapoda</taxon>
        <taxon>Insecta</taxon>
        <taxon>Pterygota</taxon>
        <taxon>Neoptera</taxon>
        <taxon>Endopterygota</taxon>
        <taxon>Coleoptera</taxon>
        <taxon>Polyphaga</taxon>
        <taxon>Cucujiformia</taxon>
        <taxon>Chrysomeloidea</taxon>
        <taxon>Chrysomelidae</taxon>
        <taxon>Bruchinae</taxon>
        <taxon>Bruchini</taxon>
        <taxon>Acanthoscelides</taxon>
    </lineage>
</organism>
<gene>
    <name evidence="1" type="ORF">ACAOBT_LOCUS24438</name>
</gene>
<keyword evidence="2" id="KW-1185">Reference proteome</keyword>
<evidence type="ECO:0000313" key="2">
    <source>
        <dbReference type="Proteomes" id="UP001152888"/>
    </source>
</evidence>
<protein>
    <submittedName>
        <fullName evidence="1">Uncharacterized protein</fullName>
    </submittedName>
</protein>
<comment type="caution">
    <text evidence="1">The sequence shown here is derived from an EMBL/GenBank/DDBJ whole genome shotgun (WGS) entry which is preliminary data.</text>
</comment>
<proteinExistence type="predicted"/>
<sequence>MCHILIYPQQVNITSLIFHCQFLDQVFVDPPQLTAGDPRFYPQSFLFRC</sequence>